<organism evidence="1 2">
    <name type="scientific">Lentisphaera profundi</name>
    <dbReference type="NCBI Taxonomy" id="1658616"/>
    <lineage>
        <taxon>Bacteria</taxon>
        <taxon>Pseudomonadati</taxon>
        <taxon>Lentisphaerota</taxon>
        <taxon>Lentisphaeria</taxon>
        <taxon>Lentisphaerales</taxon>
        <taxon>Lentisphaeraceae</taxon>
        <taxon>Lentisphaera</taxon>
    </lineage>
</organism>
<reference evidence="1 2" key="1">
    <citation type="submission" date="2023-02" db="EMBL/GenBank/DDBJ databases">
        <title>Genome sequence of Lentisphaera profundi SAORIC-696.</title>
        <authorList>
            <person name="Kim e."/>
            <person name="Cho J.-C."/>
            <person name="Choi A."/>
            <person name="Kang I."/>
        </authorList>
    </citation>
    <scope>NUCLEOTIDE SEQUENCE [LARGE SCALE GENOMIC DNA]</scope>
    <source>
        <strain evidence="1 2">SAORIC-696</strain>
    </source>
</reference>
<protein>
    <submittedName>
        <fullName evidence="1">DNRLRE domain-containing protein</fullName>
    </submittedName>
</protein>
<dbReference type="RefSeq" id="WP_274149520.1">
    <property type="nucleotide sequence ID" value="NZ_CP117811.1"/>
</dbReference>
<dbReference type="Proteomes" id="UP001214250">
    <property type="component" value="Chromosome 1"/>
</dbReference>
<sequence>MTHLPYRLGSNFSSKNALVFFLVFFVISSSLIADPSARILFDFETKKDLATWTNQKLDNYTEPAVDIELSDKHVSHGKHSLKLSYNGGLWPTVFSEAISIDDWKNEKILNADITLSRDAVVCFRVMQEKSTRDNNWDGFAGRFERTALLKKGNNTLVAALCHKGDQKFVPKFGKVVRFEIALYDAKVGDSIYIDNIRLSPTDMSIQELPFSQLKGKMPNRGHHLFTVLGSNLKVKNITHLASELAPDWKMPTPRSIKELETEFKERYLEILKLNPNAKLAIFRDGQAGFNPKKPEQVYSAWRDTYISCHEPESMLTVKGIINYGKKPLQEIFMRHRTALMKADFSSVPKGSKVLAAEFVVCRTKDFEASRCEKMPNMWVMEACNRPWVETEVNAFQYARHRYWSNFSGRAWEGENPDSLPLFLAHGPGQGQVNSWDFTHAMKYWIEQEKPNYGFWLYGNSKDWFLRAHYRESKELASRPAIMLIYE</sequence>
<proteinExistence type="predicted"/>
<dbReference type="NCBIfam" id="NF033679">
    <property type="entry name" value="DNRLRE_dom"/>
    <property type="match status" value="1"/>
</dbReference>
<dbReference type="EMBL" id="CP117811">
    <property type="protein sequence ID" value="WDE95761.1"/>
    <property type="molecule type" value="Genomic_DNA"/>
</dbReference>
<keyword evidence="2" id="KW-1185">Reference proteome</keyword>
<gene>
    <name evidence="1" type="ORF">PQO03_08535</name>
</gene>
<accession>A0ABY7VPL3</accession>
<evidence type="ECO:0000313" key="1">
    <source>
        <dbReference type="EMBL" id="WDE95761.1"/>
    </source>
</evidence>
<dbReference type="Gene3D" id="2.60.120.260">
    <property type="entry name" value="Galactose-binding domain-like"/>
    <property type="match status" value="1"/>
</dbReference>
<name>A0ABY7VPL3_9BACT</name>
<evidence type="ECO:0000313" key="2">
    <source>
        <dbReference type="Proteomes" id="UP001214250"/>
    </source>
</evidence>